<proteinExistence type="predicted"/>
<evidence type="ECO:0000313" key="2">
    <source>
        <dbReference type="Proteomes" id="UP000485058"/>
    </source>
</evidence>
<dbReference type="EMBL" id="BLLF01000185">
    <property type="protein sequence ID" value="GFH08799.1"/>
    <property type="molecule type" value="Genomic_DNA"/>
</dbReference>
<comment type="caution">
    <text evidence="1">The sequence shown here is derived from an EMBL/GenBank/DDBJ whole genome shotgun (WGS) entry which is preliminary data.</text>
</comment>
<sequence>MDQLPDSLLRQADAKAAAEQPGADVKFPPLMVASILEQLKVEFQAGQSTQDGLAVVHFALEPQPGRQVALQVLFEYQHTSNTGQLLGPAQFETRVLEMNGWERRL</sequence>
<dbReference type="AlphaFoldDB" id="A0A699YRE1"/>
<organism evidence="1 2">
    <name type="scientific">Haematococcus lacustris</name>
    <name type="common">Green alga</name>
    <name type="synonym">Haematococcus pluvialis</name>
    <dbReference type="NCBI Taxonomy" id="44745"/>
    <lineage>
        <taxon>Eukaryota</taxon>
        <taxon>Viridiplantae</taxon>
        <taxon>Chlorophyta</taxon>
        <taxon>core chlorophytes</taxon>
        <taxon>Chlorophyceae</taxon>
        <taxon>CS clade</taxon>
        <taxon>Chlamydomonadales</taxon>
        <taxon>Haematococcaceae</taxon>
        <taxon>Haematococcus</taxon>
    </lineage>
</organism>
<evidence type="ECO:0000313" key="1">
    <source>
        <dbReference type="EMBL" id="GFH08799.1"/>
    </source>
</evidence>
<dbReference type="Proteomes" id="UP000485058">
    <property type="component" value="Unassembled WGS sequence"/>
</dbReference>
<protein>
    <submittedName>
        <fullName evidence="1">Uncharacterized protein</fullName>
    </submittedName>
</protein>
<gene>
    <name evidence="1" type="ORF">HaLaN_03823</name>
</gene>
<keyword evidence="2" id="KW-1185">Reference proteome</keyword>
<reference evidence="1 2" key="1">
    <citation type="submission" date="2020-02" db="EMBL/GenBank/DDBJ databases">
        <title>Draft genome sequence of Haematococcus lacustris strain NIES-144.</title>
        <authorList>
            <person name="Morimoto D."/>
            <person name="Nakagawa S."/>
            <person name="Yoshida T."/>
            <person name="Sawayama S."/>
        </authorList>
    </citation>
    <scope>NUCLEOTIDE SEQUENCE [LARGE SCALE GENOMIC DNA]</scope>
    <source>
        <strain evidence="1 2">NIES-144</strain>
    </source>
</reference>
<accession>A0A699YRE1</accession>
<name>A0A699YRE1_HAELA</name>